<organism evidence="1 2">
    <name type="scientific">Prevotella lacticifex</name>
    <dbReference type="NCBI Taxonomy" id="2854755"/>
    <lineage>
        <taxon>Bacteria</taxon>
        <taxon>Pseudomonadati</taxon>
        <taxon>Bacteroidota</taxon>
        <taxon>Bacteroidia</taxon>
        <taxon>Bacteroidales</taxon>
        <taxon>Prevotellaceae</taxon>
        <taxon>Prevotella</taxon>
    </lineage>
</organism>
<reference evidence="1" key="1">
    <citation type="journal article" date="2022" name="Int. J. Syst. Evol. Microbiol.">
        <title>Prevotella lacticifex sp. nov., isolated from the rumen of cows.</title>
        <authorList>
            <person name="Shinkai T."/>
            <person name="Ikeyama N."/>
            <person name="Kumagai M."/>
            <person name="Ohmori H."/>
            <person name="Sakamoto M."/>
            <person name="Ohkuma M."/>
            <person name="Mitsumori M."/>
        </authorList>
    </citation>
    <scope>NUCLEOTIDE SEQUENCE</scope>
    <source>
        <strain evidence="1">R5076</strain>
    </source>
</reference>
<dbReference type="EMBL" id="BPUB01000002">
    <property type="protein sequence ID" value="GJG59508.1"/>
    <property type="molecule type" value="Genomic_DNA"/>
</dbReference>
<dbReference type="AlphaFoldDB" id="A0A9R1CZ09"/>
<protein>
    <submittedName>
        <fullName evidence="1">Uncharacterized protein</fullName>
    </submittedName>
</protein>
<keyword evidence="2" id="KW-1185">Reference proteome</keyword>
<accession>A0A9R1CZ09</accession>
<dbReference type="GeneID" id="72466449"/>
<dbReference type="Proteomes" id="UP000825483">
    <property type="component" value="Unassembled WGS sequence"/>
</dbReference>
<comment type="caution">
    <text evidence="1">The sequence shown here is derived from an EMBL/GenBank/DDBJ whole genome shotgun (WGS) entry which is preliminary data.</text>
</comment>
<dbReference type="RefSeq" id="WP_223928728.1">
    <property type="nucleotide sequence ID" value="NZ_BPTU01000002.1"/>
</dbReference>
<evidence type="ECO:0000313" key="1">
    <source>
        <dbReference type="EMBL" id="GJG59508.1"/>
    </source>
</evidence>
<gene>
    <name evidence="1" type="ORF">PRLR5076_23590</name>
</gene>
<name>A0A9R1CZ09_9BACT</name>
<evidence type="ECO:0000313" key="2">
    <source>
        <dbReference type="Proteomes" id="UP000825483"/>
    </source>
</evidence>
<sequence length="63" mass="7151">MYTALLKNEASGQANVKMYPRIAASMECMQKLDGGMQAAHKLAVFFREEYRRLSSMMAAISRF</sequence>
<proteinExistence type="predicted"/>